<keyword evidence="3" id="KW-0378">Hydrolase</keyword>
<evidence type="ECO:0000256" key="3">
    <source>
        <dbReference type="ARBA" id="ARBA00022801"/>
    </source>
</evidence>
<evidence type="ECO:0000313" key="8">
    <source>
        <dbReference type="EMBL" id="MBS2554137.1"/>
    </source>
</evidence>
<comment type="similarity">
    <text evidence="1">Belongs to the peptidase C40 family.</text>
</comment>
<evidence type="ECO:0000256" key="2">
    <source>
        <dbReference type="ARBA" id="ARBA00022670"/>
    </source>
</evidence>
<feature type="domain" description="NlpC/P60" evidence="7">
    <location>
        <begin position="179"/>
        <end position="295"/>
    </location>
</feature>
<feature type="chain" id="PRO_5045914145" evidence="6">
    <location>
        <begin position="27"/>
        <end position="295"/>
    </location>
</feature>
<evidence type="ECO:0000259" key="7">
    <source>
        <dbReference type="PROSITE" id="PS51935"/>
    </source>
</evidence>
<evidence type="ECO:0000256" key="6">
    <source>
        <dbReference type="SAM" id="SignalP"/>
    </source>
</evidence>
<protein>
    <submittedName>
        <fullName evidence="8">C40 family peptidase</fullName>
    </submittedName>
</protein>
<feature type="compositionally biased region" description="Low complexity" evidence="5">
    <location>
        <begin position="90"/>
        <end position="117"/>
    </location>
</feature>
<evidence type="ECO:0000313" key="9">
    <source>
        <dbReference type="Proteomes" id="UP000730482"/>
    </source>
</evidence>
<keyword evidence="2" id="KW-0645">Protease</keyword>
<dbReference type="Pfam" id="PF00877">
    <property type="entry name" value="NLPC_P60"/>
    <property type="match status" value="1"/>
</dbReference>
<name>A0ABS5L752_9ACTN</name>
<comment type="caution">
    <text evidence="8">The sequence shown here is derived from an EMBL/GenBank/DDBJ whole genome shotgun (WGS) entry which is preliminary data.</text>
</comment>
<organism evidence="8 9">
    <name type="scientific">Catenulispora pinistramenti</name>
    <dbReference type="NCBI Taxonomy" id="2705254"/>
    <lineage>
        <taxon>Bacteria</taxon>
        <taxon>Bacillati</taxon>
        <taxon>Actinomycetota</taxon>
        <taxon>Actinomycetes</taxon>
        <taxon>Catenulisporales</taxon>
        <taxon>Catenulisporaceae</taxon>
        <taxon>Catenulispora</taxon>
    </lineage>
</organism>
<keyword evidence="4" id="KW-0788">Thiol protease</keyword>
<feature type="signal peptide" evidence="6">
    <location>
        <begin position="1"/>
        <end position="26"/>
    </location>
</feature>
<evidence type="ECO:0000256" key="1">
    <source>
        <dbReference type="ARBA" id="ARBA00007074"/>
    </source>
</evidence>
<dbReference type="PANTHER" id="PTHR47053">
    <property type="entry name" value="MUREIN DD-ENDOPEPTIDASE MEPH-RELATED"/>
    <property type="match status" value="1"/>
</dbReference>
<dbReference type="InterPro" id="IPR038765">
    <property type="entry name" value="Papain-like_cys_pep_sf"/>
</dbReference>
<proteinExistence type="inferred from homology"/>
<feature type="compositionally biased region" description="Basic residues" evidence="5">
    <location>
        <begin position="118"/>
        <end position="156"/>
    </location>
</feature>
<dbReference type="Proteomes" id="UP000730482">
    <property type="component" value="Unassembled WGS sequence"/>
</dbReference>
<dbReference type="InterPro" id="IPR051202">
    <property type="entry name" value="Peptidase_C40"/>
</dbReference>
<dbReference type="PROSITE" id="PS51935">
    <property type="entry name" value="NLPC_P60"/>
    <property type="match status" value="1"/>
</dbReference>
<feature type="region of interest" description="Disordered" evidence="5">
    <location>
        <begin position="75"/>
        <end position="163"/>
    </location>
</feature>
<keyword evidence="9" id="KW-1185">Reference proteome</keyword>
<reference evidence="8 9" key="1">
    <citation type="submission" date="2020-02" db="EMBL/GenBank/DDBJ databases">
        <title>Acidophilic actinobacteria isolated from forest soil.</title>
        <authorList>
            <person name="Golinska P."/>
        </authorList>
    </citation>
    <scope>NUCLEOTIDE SEQUENCE [LARGE SCALE GENOMIC DNA]</scope>
    <source>
        <strain evidence="8 9">NL8</strain>
    </source>
</reference>
<dbReference type="InterPro" id="IPR000064">
    <property type="entry name" value="NLP_P60_dom"/>
</dbReference>
<evidence type="ECO:0000256" key="4">
    <source>
        <dbReference type="ARBA" id="ARBA00022807"/>
    </source>
</evidence>
<sequence length="295" mass="30690">MQCHKPGHRAPARCVSALLAAGALLATVADQLGGSSERPAIQAAALGTPMALSPAPMSALLAAGTVRPVEYALSRTQVGAPSPQDRSARPKPAAKPAKGKPAAKPAKSAKGKPASKAAHPKASHPKTTHPKVAHPKVAHPKKTAHPKSASKPRSVTRGRPAPDRHTNAYLLAHLPPAKNPKAAKAVHEALSLLGVPYRWGGTTRAGFDCSGFTQHVWAVAGVKIPRTVRDQARAGTQIPLSKAEPGDLVVFYPTQHHVGIYVGNGLVIDSPHSGTTVRPDPVRSMPVSVVVRVRA</sequence>
<dbReference type="PANTHER" id="PTHR47053:SF1">
    <property type="entry name" value="MUREIN DD-ENDOPEPTIDASE MEPH-RELATED"/>
    <property type="match status" value="1"/>
</dbReference>
<evidence type="ECO:0000256" key="5">
    <source>
        <dbReference type="SAM" id="MobiDB-lite"/>
    </source>
</evidence>
<dbReference type="SUPFAM" id="SSF54001">
    <property type="entry name" value="Cysteine proteinases"/>
    <property type="match status" value="1"/>
</dbReference>
<dbReference type="EMBL" id="JAAFYZ010000324">
    <property type="protein sequence ID" value="MBS2554137.1"/>
    <property type="molecule type" value="Genomic_DNA"/>
</dbReference>
<keyword evidence="6" id="KW-0732">Signal</keyword>
<gene>
    <name evidence="8" type="ORF">KGQ19_45515</name>
</gene>
<dbReference type="RefSeq" id="WP_212021336.1">
    <property type="nucleotide sequence ID" value="NZ_JAAFYZ010000324.1"/>
</dbReference>
<accession>A0ABS5L752</accession>
<dbReference type="Gene3D" id="3.90.1720.10">
    <property type="entry name" value="endopeptidase domain like (from Nostoc punctiforme)"/>
    <property type="match status" value="1"/>
</dbReference>